<feature type="region of interest" description="Disordered" evidence="3">
    <location>
        <begin position="1622"/>
        <end position="1652"/>
    </location>
</feature>
<proteinExistence type="predicted"/>
<dbReference type="InterPro" id="IPR014001">
    <property type="entry name" value="Helicase_ATP-bd"/>
</dbReference>
<dbReference type="SMART" id="SM00487">
    <property type="entry name" value="DEXDc"/>
    <property type="match status" value="1"/>
</dbReference>
<accession>A0A177ADW3</accession>
<dbReference type="VEuPathDB" id="FungiDB:GMDG_08307"/>
<dbReference type="Gene3D" id="3.40.50.300">
    <property type="entry name" value="P-loop containing nucleotide triphosphate hydrolases"/>
    <property type="match status" value="1"/>
</dbReference>
<keyword evidence="1" id="KW-0547">Nucleotide-binding</keyword>
<gene>
    <name evidence="5" type="ORF">VC83_03135</name>
</gene>
<dbReference type="PANTHER" id="PTHR10799">
    <property type="entry name" value="SNF2/RAD54 HELICASE FAMILY"/>
    <property type="match status" value="1"/>
</dbReference>
<dbReference type="GeneID" id="36286212"/>
<dbReference type="SUPFAM" id="SSF52540">
    <property type="entry name" value="P-loop containing nucleoside triphosphate hydrolases"/>
    <property type="match status" value="2"/>
</dbReference>
<evidence type="ECO:0000313" key="5">
    <source>
        <dbReference type="EMBL" id="OAF59990.1"/>
    </source>
</evidence>
<dbReference type="InterPro" id="IPR027417">
    <property type="entry name" value="P-loop_NTPase"/>
</dbReference>
<evidence type="ECO:0000256" key="2">
    <source>
        <dbReference type="ARBA" id="ARBA00022840"/>
    </source>
</evidence>
<dbReference type="Gene3D" id="3.40.50.10810">
    <property type="entry name" value="Tandem AAA-ATPase domain"/>
    <property type="match status" value="1"/>
</dbReference>
<evidence type="ECO:0000256" key="1">
    <source>
        <dbReference type="ARBA" id="ARBA00022741"/>
    </source>
</evidence>
<organism evidence="5">
    <name type="scientific">Pseudogymnoascus destructans</name>
    <dbReference type="NCBI Taxonomy" id="655981"/>
    <lineage>
        <taxon>Eukaryota</taxon>
        <taxon>Fungi</taxon>
        <taxon>Dikarya</taxon>
        <taxon>Ascomycota</taxon>
        <taxon>Pezizomycotina</taxon>
        <taxon>Leotiomycetes</taxon>
        <taxon>Thelebolales</taxon>
        <taxon>Thelebolaceae</taxon>
        <taxon>Pseudogymnoascus</taxon>
    </lineage>
</organism>
<evidence type="ECO:0000259" key="4">
    <source>
        <dbReference type="PROSITE" id="PS51192"/>
    </source>
</evidence>
<feature type="compositionally biased region" description="Polar residues" evidence="3">
    <location>
        <begin position="27"/>
        <end position="37"/>
    </location>
</feature>
<dbReference type="RefSeq" id="XP_024325272.1">
    <property type="nucleotide sequence ID" value="XM_024466784.1"/>
</dbReference>
<dbReference type="EMBL" id="KV441392">
    <property type="protein sequence ID" value="OAF59990.1"/>
    <property type="molecule type" value="Genomic_DNA"/>
</dbReference>
<feature type="region of interest" description="Disordered" evidence="3">
    <location>
        <begin position="1"/>
        <end position="43"/>
    </location>
</feature>
<feature type="domain" description="Helicase ATP-binding" evidence="4">
    <location>
        <begin position="716"/>
        <end position="933"/>
    </location>
</feature>
<dbReference type="PROSITE" id="PS51192">
    <property type="entry name" value="HELICASE_ATP_BIND_1"/>
    <property type="match status" value="1"/>
</dbReference>
<evidence type="ECO:0000256" key="3">
    <source>
        <dbReference type="SAM" id="MobiDB-lite"/>
    </source>
</evidence>
<dbReference type="InterPro" id="IPR038718">
    <property type="entry name" value="SNF2-like_sf"/>
</dbReference>
<sequence length="1652" mass="183484">MSTTPPSKRAKTHGIPQKSEPKAQKEPNPSGSSSAKNETSRKRAAALQYQVTKWAPGNPLNDMSRLAESSVAGYLGYTDTIHLRHLKWSWPVMKGAMVFETTLKNKLQTNATSILEASIDDADAYEFEANIDTLISAFDARTEEDNADTENTTRALTLLFAGIIHHVANALEDVDLLTHDDPELKAQFTNLRVHQSGVKGFFVPAFDMKAVLAPTLGPLVLHSEHAMERYSRAYTCIRYLLYHTTTSKFATIKGKLTKGTYLESGSVLQDRLPSWMGSDTVVEIPGATSIIGLMNQDKHIPLQVTLQFVHEEGTDDNEDLLRHMNSYLKRKKIRLLKDSVDYKHEIRDFEIAPQWRDHLRHELLLPRLRCDFSTLTLVSTTLPDTDCGPVHVPEEGSWIIYDNDNPDVVIPWTDVLDILQSGTCFRIDYSLKVVDADEDGPYPYEFDGGPIQVCSINESTIATVNNASTGETTTGEDFTAVVGPSPPLPPTQHDIKGKGPEVPTGPHTAKMMRDKPALSYLEGVLSGSNHHGIRGMVTPTKLFGDCNSAESQAWHLGVDVSTPAGIEAFIRKVIGTLRVANVAPKKALNLAGLPSIVQQEIQSGMAAATSTTLNADLPVTSEDATSMEDFYKMQKLFTGDESQTGPPLDACLIIADAHFDTWHDKEHTLAKYVLRSLPTVQIRPLGHQVTGFLWMILKAYGYTHAPTKEGQLQADELQTARTYGGVLVDNMGLGKTYTSCLYLEWVIQFFTPETPGNYRPHLILAPAGPVIEQWRLDITKNFKGINLILAYGDSPPDGASSLRWISSKAMRSHPHSPKKFPAGLRFIFDQNNRMAAKTVILTSYDTLAARTLQKPRRQPGDTTQFKPSEWIGRWKGVFHTVIMDEGHKVRNPLTNIHVAVARLNARHHWFITGTPIQNQSSDILGPLNILWPQISKSLSSTEERSTWVDSLNGNYKDFELLLLPDVLHTSWKNLIATDPYRVRTLINSKDKTTINKLYRCLEQLLLLRRSTATSIPTDCHGGRLSLKNLMPPYEITTVQLRMNSAEAAEYQMFHQSFVKDYEEGLALWTEQKQSRIDPSSEIKSFPCVTGPLRKMTVNAVSTMLSRFHDTLENTTGFTGLQLAHATLRAGDRLIKDATDLLRHLTFGSPKLRWILKESNAASDYQRNPTQLRTTKGKVAKKKPDGGRSKLLCSEDIPVSAWFIETVLKSVYIRAEVLHAGLTDAQRIALIQEFNNPHSNLTVLIMMYQVSSQGANLDGACHRVCSITTAINLPSELQVHYRPIRVSQKEKVTIVRLSVVNSHDAWRETKQIDKSIIDVLTKLQSPMSFQAIADTLISSRDEVLAAHNSKEGRKALCGRKILPLKLRAWGEVSIPKDPNLVSPEEEALPAGRNMRKRKRVLQELENTDDEVDDLSHQLESADPTYSPAKYDTDNDSNHSNAVSDNSDEGEGITPDEYISDFRKAWVKLSPEDKALYDQDELDFLVLLSMDPDHLYTGQEIQESLDSAITERGLRLVIAHRSGQTRTGMKVSPHIKYNALLNRNEEDDGPFSAPVYCTATDKDRSAALRRFVRGEAATATPITALVEEVAAATIGDPAASSEHVQELALPELILPLDPPVVHTEGKVSGDTTDIDTHLSSNSPLSACQTPSGSG</sequence>
<protein>
    <recommendedName>
        <fullName evidence="4">Helicase ATP-binding domain-containing protein</fullName>
    </recommendedName>
</protein>
<reference evidence="5" key="1">
    <citation type="submission" date="2016-03" db="EMBL/GenBank/DDBJ databases">
        <title>Updated assembly of Pseudogymnoascus destructans, the fungus causing white-nose syndrome of bats.</title>
        <authorList>
            <person name="Palmer J.M."/>
            <person name="Drees K.P."/>
            <person name="Foster J.T."/>
            <person name="Lindner D.L."/>
        </authorList>
    </citation>
    <scope>NUCLEOTIDE SEQUENCE [LARGE SCALE GENOMIC DNA]</scope>
    <source>
        <strain evidence="5">20631-21</strain>
    </source>
</reference>
<feature type="region of interest" description="Disordered" evidence="3">
    <location>
        <begin position="1405"/>
        <end position="1453"/>
    </location>
</feature>
<dbReference type="OrthoDB" id="3437098at2759"/>
<dbReference type="eggNOG" id="KOG0385">
    <property type="taxonomic scope" value="Eukaryota"/>
</dbReference>
<keyword evidence="2" id="KW-0067">ATP-binding</keyword>
<dbReference type="GO" id="GO:0005524">
    <property type="term" value="F:ATP binding"/>
    <property type="evidence" value="ECO:0007669"/>
    <property type="project" value="InterPro"/>
</dbReference>
<dbReference type="Proteomes" id="UP000077154">
    <property type="component" value="Unassembled WGS sequence"/>
</dbReference>
<dbReference type="VEuPathDB" id="FungiDB:GMDG_08560"/>
<dbReference type="InterPro" id="IPR000330">
    <property type="entry name" value="SNF2_N"/>
</dbReference>
<feature type="compositionally biased region" description="Polar residues" evidence="3">
    <location>
        <begin position="1635"/>
        <end position="1652"/>
    </location>
</feature>
<name>A0A177ADW3_9PEZI</name>
<dbReference type="Pfam" id="PF00176">
    <property type="entry name" value="SNF2-rel_dom"/>
    <property type="match status" value="1"/>
</dbReference>